<accession>A0AAE4B7Z8</accession>
<keyword evidence="3" id="KW-1185">Reference proteome</keyword>
<dbReference type="Proteomes" id="UP001226762">
    <property type="component" value="Unassembled WGS sequence"/>
</dbReference>
<protein>
    <submittedName>
        <fullName evidence="2">Uncharacterized protein</fullName>
    </submittedName>
</protein>
<proteinExistence type="predicted"/>
<evidence type="ECO:0000313" key="3">
    <source>
        <dbReference type="Proteomes" id="UP001226762"/>
    </source>
</evidence>
<gene>
    <name evidence="2" type="ORF">NO357_19485</name>
</gene>
<reference evidence="2" key="2">
    <citation type="submission" date="2023-02" db="EMBL/GenBank/DDBJ databases">
        <title>'Rhodoalgimonas zhirmunskyi' gen. nov., isolated from a red alga.</title>
        <authorList>
            <person name="Nedashkovskaya O.I."/>
            <person name="Otstavnykh N.Y."/>
            <person name="Bystritskaya E.P."/>
            <person name="Balabanova L.A."/>
            <person name="Isaeva M.P."/>
        </authorList>
    </citation>
    <scope>NUCLEOTIDE SEQUENCE</scope>
    <source>
        <strain evidence="2">KCTC 52189</strain>
    </source>
</reference>
<sequence length="170" mass="18450">MFRGFLLTCGLVGGLAALPLKAHEVDHAKQQSSLLRFFSKTCLKTFPTYSGIEKPIKAMGLKHNARDDTWSGGGFFINPTVDAANDTYCFAVLNLTNPKGIAQELANTLSRSGATNIKVVVKGRKTYVDFSLKGVAAKVIVKPLGAIPTDRLPRHHRNDPTTGITLLKKN</sequence>
<dbReference type="AlphaFoldDB" id="A0AAE4B7Z8"/>
<feature type="region of interest" description="Disordered" evidence="1">
    <location>
        <begin position="151"/>
        <end position="170"/>
    </location>
</feature>
<name>A0AAE4B7Z8_9RHOB</name>
<evidence type="ECO:0000256" key="1">
    <source>
        <dbReference type="SAM" id="MobiDB-lite"/>
    </source>
</evidence>
<reference evidence="2" key="1">
    <citation type="submission" date="2022-07" db="EMBL/GenBank/DDBJ databases">
        <authorList>
            <person name="Otstavnykh N."/>
            <person name="Isaeva M."/>
            <person name="Bystritskaya E."/>
        </authorList>
    </citation>
    <scope>NUCLEOTIDE SEQUENCE</scope>
    <source>
        <strain evidence="2">KCTC 52189</strain>
    </source>
</reference>
<evidence type="ECO:0000313" key="2">
    <source>
        <dbReference type="EMBL" id="MDQ2092091.1"/>
    </source>
</evidence>
<comment type="caution">
    <text evidence="2">The sequence shown here is derived from an EMBL/GenBank/DDBJ whole genome shotgun (WGS) entry which is preliminary data.</text>
</comment>
<dbReference type="EMBL" id="JANHAX010000007">
    <property type="protein sequence ID" value="MDQ2092091.1"/>
    <property type="molecule type" value="Genomic_DNA"/>
</dbReference>
<organism evidence="2 3">
    <name type="scientific">Marimonas arenosa</name>
    <dbReference type="NCBI Taxonomy" id="1795305"/>
    <lineage>
        <taxon>Bacteria</taxon>
        <taxon>Pseudomonadati</taxon>
        <taxon>Pseudomonadota</taxon>
        <taxon>Alphaproteobacteria</taxon>
        <taxon>Rhodobacterales</taxon>
        <taxon>Paracoccaceae</taxon>
        <taxon>Marimonas</taxon>
    </lineage>
</organism>
<dbReference type="RefSeq" id="WP_306737392.1">
    <property type="nucleotide sequence ID" value="NZ_JANHAX010000007.1"/>
</dbReference>